<evidence type="ECO:0008006" key="3">
    <source>
        <dbReference type="Google" id="ProtNLM"/>
    </source>
</evidence>
<name>A0ABQ6N9Y7_9STRA</name>
<comment type="caution">
    <text evidence="1">The sequence shown here is derived from an EMBL/GenBank/DDBJ whole genome shotgun (WGS) entry which is preliminary data.</text>
</comment>
<reference evidence="1 2" key="1">
    <citation type="journal article" date="2023" name="Commun. Biol.">
        <title>Genome analysis of Parmales, the sister group of diatoms, reveals the evolutionary specialization of diatoms from phago-mixotrophs to photoautotrophs.</title>
        <authorList>
            <person name="Ban H."/>
            <person name="Sato S."/>
            <person name="Yoshikawa S."/>
            <person name="Yamada K."/>
            <person name="Nakamura Y."/>
            <person name="Ichinomiya M."/>
            <person name="Sato N."/>
            <person name="Blanc-Mathieu R."/>
            <person name="Endo H."/>
            <person name="Kuwata A."/>
            <person name="Ogata H."/>
        </authorList>
    </citation>
    <scope>NUCLEOTIDE SEQUENCE [LARGE SCALE GENOMIC DNA]</scope>
</reference>
<evidence type="ECO:0000313" key="1">
    <source>
        <dbReference type="EMBL" id="GMI50840.1"/>
    </source>
</evidence>
<evidence type="ECO:0000313" key="2">
    <source>
        <dbReference type="Proteomes" id="UP001165060"/>
    </source>
</evidence>
<protein>
    <recommendedName>
        <fullName evidence="3">CCD97-like C-terminal domain-containing protein</fullName>
    </recommendedName>
</protein>
<sequence length="142" mass="16152">MKLDRAFKWMALQMHKRVYADDVLALNEASAVREPVAADAASPSLLCIALPEGAAEIKRMERGRSEIFEGVRSGFARCYDALADEPGERGRGEEVAREVFPDEIMDYDPKEYAGWRDYCKRAKGGFDPMDTYRGYREEDDED</sequence>
<dbReference type="EMBL" id="BRYB01006518">
    <property type="protein sequence ID" value="GMI50840.1"/>
    <property type="molecule type" value="Genomic_DNA"/>
</dbReference>
<dbReference type="Proteomes" id="UP001165060">
    <property type="component" value="Unassembled WGS sequence"/>
</dbReference>
<organism evidence="1 2">
    <name type="scientific">Tetraparma gracilis</name>
    <dbReference type="NCBI Taxonomy" id="2962635"/>
    <lineage>
        <taxon>Eukaryota</taxon>
        <taxon>Sar</taxon>
        <taxon>Stramenopiles</taxon>
        <taxon>Ochrophyta</taxon>
        <taxon>Bolidophyceae</taxon>
        <taxon>Parmales</taxon>
        <taxon>Triparmaceae</taxon>
        <taxon>Tetraparma</taxon>
    </lineage>
</organism>
<proteinExistence type="predicted"/>
<accession>A0ABQ6N9Y7</accession>
<gene>
    <name evidence="1" type="ORF">TeGR_g5063</name>
</gene>
<keyword evidence="2" id="KW-1185">Reference proteome</keyword>